<comment type="subcellular location">
    <subcellularLocation>
        <location evidence="1">Cell membrane</location>
        <topology evidence="1">Multi-pass membrane protein</topology>
    </subcellularLocation>
</comment>
<evidence type="ECO:0000256" key="7">
    <source>
        <dbReference type="SAM" id="Phobius"/>
    </source>
</evidence>
<dbReference type="InterPro" id="IPR032816">
    <property type="entry name" value="VTT_dom"/>
</dbReference>
<dbReference type="EMBL" id="JAKRKC020000001">
    <property type="protein sequence ID" value="MCK2217498.1"/>
    <property type="molecule type" value="Genomic_DNA"/>
</dbReference>
<evidence type="ECO:0000256" key="4">
    <source>
        <dbReference type="ARBA" id="ARBA00022692"/>
    </source>
</evidence>
<keyword evidence="10" id="KW-1185">Reference proteome</keyword>
<evidence type="ECO:0000313" key="9">
    <source>
        <dbReference type="EMBL" id="MCK2217498.1"/>
    </source>
</evidence>
<protein>
    <submittedName>
        <fullName evidence="9">DedA family protein</fullName>
    </submittedName>
</protein>
<evidence type="ECO:0000313" key="10">
    <source>
        <dbReference type="Proteomes" id="UP001317259"/>
    </source>
</evidence>
<evidence type="ECO:0000256" key="5">
    <source>
        <dbReference type="ARBA" id="ARBA00022989"/>
    </source>
</evidence>
<feature type="transmembrane region" description="Helical" evidence="7">
    <location>
        <begin position="172"/>
        <end position="195"/>
    </location>
</feature>
<comment type="caution">
    <text evidence="9">The sequence shown here is derived from an EMBL/GenBank/DDBJ whole genome shotgun (WGS) entry which is preliminary data.</text>
</comment>
<organism evidence="9 10">
    <name type="scientific">Actinomadura luzonensis</name>
    <dbReference type="NCBI Taxonomy" id="2805427"/>
    <lineage>
        <taxon>Bacteria</taxon>
        <taxon>Bacillati</taxon>
        <taxon>Actinomycetota</taxon>
        <taxon>Actinomycetes</taxon>
        <taxon>Streptosporangiales</taxon>
        <taxon>Thermomonosporaceae</taxon>
        <taxon>Actinomadura</taxon>
    </lineage>
</organism>
<evidence type="ECO:0000256" key="3">
    <source>
        <dbReference type="ARBA" id="ARBA00022475"/>
    </source>
</evidence>
<evidence type="ECO:0000256" key="6">
    <source>
        <dbReference type="ARBA" id="ARBA00023136"/>
    </source>
</evidence>
<sequence>MLNGVLDALARQDLALVLVLLLVFLTLDASVGVGLITPGDGLLLVAGATADGVAETLALIGTGVLACFAGASGGHFLGRRYGPRLRGGRLGRRIGEERWRRAERLFERSGWTLALAYFLPVLHALTPAVAGALGMPYRRFMPWAMAGSTAWVSVYVTLGAVAGGVARRDAQWLLPVSAAAVLAVVGITAAVRRIVSGGRAPRRRRSAWRRPR</sequence>
<reference evidence="9 10" key="1">
    <citation type="submission" date="2022-04" db="EMBL/GenBank/DDBJ databases">
        <title>Genome draft of Actinomadura sp. ATCC 31491.</title>
        <authorList>
            <person name="Shi X."/>
            <person name="Du Y."/>
        </authorList>
    </citation>
    <scope>NUCLEOTIDE SEQUENCE [LARGE SCALE GENOMIC DNA]</scope>
    <source>
        <strain evidence="9 10">ATCC 31491</strain>
    </source>
</reference>
<feature type="transmembrane region" description="Helical" evidence="7">
    <location>
        <begin position="56"/>
        <end position="77"/>
    </location>
</feature>
<keyword evidence="3" id="KW-1003">Cell membrane</keyword>
<dbReference type="RefSeq" id="WP_242373559.1">
    <property type="nucleotide sequence ID" value="NZ_JAKRKC020000001.1"/>
</dbReference>
<evidence type="ECO:0000256" key="2">
    <source>
        <dbReference type="ARBA" id="ARBA00010792"/>
    </source>
</evidence>
<feature type="transmembrane region" description="Helical" evidence="7">
    <location>
        <begin position="143"/>
        <end position="166"/>
    </location>
</feature>
<feature type="domain" description="VTT" evidence="8">
    <location>
        <begin position="38"/>
        <end position="160"/>
    </location>
</feature>
<dbReference type="PANTHER" id="PTHR42709">
    <property type="entry name" value="ALKALINE PHOSPHATASE LIKE PROTEIN"/>
    <property type="match status" value="1"/>
</dbReference>
<dbReference type="Pfam" id="PF09335">
    <property type="entry name" value="VTT_dom"/>
    <property type="match status" value="1"/>
</dbReference>
<evidence type="ECO:0000256" key="1">
    <source>
        <dbReference type="ARBA" id="ARBA00004651"/>
    </source>
</evidence>
<proteinExistence type="inferred from homology"/>
<evidence type="ECO:0000259" key="8">
    <source>
        <dbReference type="Pfam" id="PF09335"/>
    </source>
</evidence>
<gene>
    <name evidence="9" type="ORF">MF672_027450</name>
</gene>
<accession>A0ABT0G025</accession>
<keyword evidence="6 7" id="KW-0472">Membrane</keyword>
<dbReference type="InterPro" id="IPR051311">
    <property type="entry name" value="DedA_domain"/>
</dbReference>
<name>A0ABT0G025_9ACTN</name>
<dbReference type="PANTHER" id="PTHR42709:SF6">
    <property type="entry name" value="UNDECAPRENYL PHOSPHATE TRANSPORTER A"/>
    <property type="match status" value="1"/>
</dbReference>
<dbReference type="Proteomes" id="UP001317259">
    <property type="component" value="Unassembled WGS sequence"/>
</dbReference>
<comment type="similarity">
    <text evidence="2">Belongs to the DedA family.</text>
</comment>
<keyword evidence="4 7" id="KW-0812">Transmembrane</keyword>
<keyword evidence="5 7" id="KW-1133">Transmembrane helix</keyword>